<comment type="caution">
    <text evidence="1">The sequence shown here is derived from an EMBL/GenBank/DDBJ whole genome shotgun (WGS) entry which is preliminary data.</text>
</comment>
<proteinExistence type="predicted"/>
<dbReference type="Proteomes" id="UP000242877">
    <property type="component" value="Unassembled WGS sequence"/>
</dbReference>
<evidence type="ECO:0000313" key="1">
    <source>
        <dbReference type="EMBL" id="KZZ94442.1"/>
    </source>
</evidence>
<accession>A0A162IHV5</accession>
<gene>
    <name evidence="1" type="ORF">AAP_01742</name>
</gene>
<dbReference type="AlphaFoldDB" id="A0A162IHV5"/>
<name>A0A162IHV5_9EURO</name>
<evidence type="ECO:0000313" key="2">
    <source>
        <dbReference type="Proteomes" id="UP000242877"/>
    </source>
</evidence>
<sequence length="147" mass="17021">MPSRLPSTRPSRLASAPMLNGPADWPKWYAHVIEAAWYYGVNAFFTTRDTRQWSSLQHELFERLWEDIFEKLGDDVFAVVQSAGDMHHWGLWDIIRACCDEGFEHFVGQPLIDKYRDGDFVGMVCGKSHWGTRLCGDWESPKLANWV</sequence>
<keyword evidence="2" id="KW-1185">Reference proteome</keyword>
<dbReference type="EMBL" id="AZGZ01000006">
    <property type="protein sequence ID" value="KZZ94442.1"/>
    <property type="molecule type" value="Genomic_DNA"/>
</dbReference>
<dbReference type="VEuPathDB" id="FungiDB:AAP_01742"/>
<reference evidence="1 2" key="1">
    <citation type="journal article" date="2016" name="Genome Biol. Evol.">
        <title>Divergent and convergent evolution of fungal pathogenicity.</title>
        <authorList>
            <person name="Shang Y."/>
            <person name="Xiao G."/>
            <person name="Zheng P."/>
            <person name="Cen K."/>
            <person name="Zhan S."/>
            <person name="Wang C."/>
        </authorList>
    </citation>
    <scope>NUCLEOTIDE SEQUENCE [LARGE SCALE GENOMIC DNA]</scope>
    <source>
        <strain evidence="1 2">ARSEF 7405</strain>
    </source>
</reference>
<organism evidence="1 2">
    <name type="scientific">Ascosphaera apis ARSEF 7405</name>
    <dbReference type="NCBI Taxonomy" id="392613"/>
    <lineage>
        <taxon>Eukaryota</taxon>
        <taxon>Fungi</taxon>
        <taxon>Dikarya</taxon>
        <taxon>Ascomycota</taxon>
        <taxon>Pezizomycotina</taxon>
        <taxon>Eurotiomycetes</taxon>
        <taxon>Eurotiomycetidae</taxon>
        <taxon>Onygenales</taxon>
        <taxon>Ascosphaeraceae</taxon>
        <taxon>Ascosphaera</taxon>
    </lineage>
</organism>
<protein>
    <submittedName>
        <fullName evidence="1">Uncharacterized protein</fullName>
    </submittedName>
</protein>
<dbReference type="OrthoDB" id="10351205at2759"/>